<dbReference type="Pfam" id="PF13370">
    <property type="entry name" value="Fer4_13"/>
    <property type="match status" value="1"/>
</dbReference>
<dbReference type="RefSeq" id="WP_319698159.1">
    <property type="nucleotide sequence ID" value="NZ_JARAWN010000430.1"/>
</dbReference>
<evidence type="ECO:0000313" key="2">
    <source>
        <dbReference type="Proteomes" id="UP001273589"/>
    </source>
</evidence>
<dbReference type="EMBL" id="JARAWN010000430">
    <property type="protein sequence ID" value="MDX3135624.1"/>
    <property type="molecule type" value="Genomic_DNA"/>
</dbReference>
<name>A0AAJ2PYC4_9ACTN</name>
<dbReference type="SUPFAM" id="SSF54862">
    <property type="entry name" value="4Fe-4S ferredoxins"/>
    <property type="match status" value="1"/>
</dbReference>
<comment type="caution">
    <text evidence="1">The sequence shown here is derived from an EMBL/GenBank/DDBJ whole genome shotgun (WGS) entry which is preliminary data.</text>
</comment>
<feature type="non-terminal residue" evidence="1">
    <location>
        <position position="41"/>
    </location>
</feature>
<evidence type="ECO:0000313" key="1">
    <source>
        <dbReference type="EMBL" id="MDX3135624.1"/>
    </source>
</evidence>
<proteinExistence type="predicted"/>
<gene>
    <name evidence="1" type="ORF">PV367_38840</name>
</gene>
<organism evidence="1 2">
    <name type="scientific">Streptomyces europaeiscabiei</name>
    <dbReference type="NCBI Taxonomy" id="146819"/>
    <lineage>
        <taxon>Bacteria</taxon>
        <taxon>Bacillati</taxon>
        <taxon>Actinomycetota</taxon>
        <taxon>Actinomycetes</taxon>
        <taxon>Kitasatosporales</taxon>
        <taxon>Streptomycetaceae</taxon>
        <taxon>Streptomyces</taxon>
    </lineage>
</organism>
<reference evidence="1" key="1">
    <citation type="journal article" date="2023" name="Microb. Genom.">
        <title>Mesoterricola silvestris gen. nov., sp. nov., Mesoterricola sediminis sp. nov., Geothrix oryzae sp. nov., Geothrix edaphica sp. nov., Geothrix rubra sp. nov., and Geothrix limicola sp. nov., six novel members of Acidobacteriota isolated from soils.</title>
        <authorList>
            <person name="Weisberg A.J."/>
            <person name="Pearce E."/>
            <person name="Kramer C.G."/>
            <person name="Chang J.H."/>
            <person name="Clarke C.R."/>
        </authorList>
    </citation>
    <scope>NUCLEOTIDE SEQUENCE</scope>
    <source>
        <strain evidence="1">ND06-05F</strain>
    </source>
</reference>
<sequence length="41" mass="4369">MKVHVDETKCCGAGQCVLIAPEIFGQRDEDGIVVLLDPAPT</sequence>
<dbReference type="AlphaFoldDB" id="A0AAJ2PYC4"/>
<dbReference type="Gene3D" id="3.30.70.20">
    <property type="match status" value="1"/>
</dbReference>
<dbReference type="Proteomes" id="UP001273589">
    <property type="component" value="Unassembled WGS sequence"/>
</dbReference>
<accession>A0AAJ2PYC4</accession>
<protein>
    <submittedName>
        <fullName evidence="1">Ferredoxin</fullName>
    </submittedName>
</protein>